<organism evidence="1 2">
    <name type="scientific">Limnofasciculus baicalensis BBK-W-15</name>
    <dbReference type="NCBI Taxonomy" id="2699891"/>
    <lineage>
        <taxon>Bacteria</taxon>
        <taxon>Bacillati</taxon>
        <taxon>Cyanobacteriota</taxon>
        <taxon>Cyanophyceae</taxon>
        <taxon>Coleofasciculales</taxon>
        <taxon>Coleofasciculaceae</taxon>
        <taxon>Limnofasciculus</taxon>
        <taxon>Limnofasciculus baicalensis</taxon>
    </lineage>
</organism>
<protein>
    <submittedName>
        <fullName evidence="1">Uncharacterized protein</fullName>
    </submittedName>
</protein>
<comment type="caution">
    <text evidence="1">The sequence shown here is derived from an EMBL/GenBank/DDBJ whole genome shotgun (WGS) entry which is preliminary data.</text>
</comment>
<sequence length="126" mass="13462">MFPTLASGLAIAKSTLGLTTTTRDTELTTLLEASKGVDSTGNTQYRPYIVAAYILPLWGAVARAQLIKADGAEWLKPIDFEPLIKSLLMLQQASDCGLKIDPCWNATKVAVDLGLKKVRGISGIVA</sequence>
<gene>
    <name evidence="1" type="ORF">NJ959_11190</name>
</gene>
<dbReference type="RefSeq" id="WP_254011810.1">
    <property type="nucleotide sequence ID" value="NZ_JAMZMM010000088.1"/>
</dbReference>
<evidence type="ECO:0000313" key="1">
    <source>
        <dbReference type="EMBL" id="MCP2729021.1"/>
    </source>
</evidence>
<name>A0AAE3GS99_9CYAN</name>
<keyword evidence="2" id="KW-1185">Reference proteome</keyword>
<evidence type="ECO:0000313" key="2">
    <source>
        <dbReference type="Proteomes" id="UP001204953"/>
    </source>
</evidence>
<proteinExistence type="predicted"/>
<accession>A0AAE3GS99</accession>
<dbReference type="AlphaFoldDB" id="A0AAE3GS99"/>
<dbReference type="EMBL" id="JAMZMM010000088">
    <property type="protein sequence ID" value="MCP2729021.1"/>
    <property type="molecule type" value="Genomic_DNA"/>
</dbReference>
<dbReference type="Proteomes" id="UP001204953">
    <property type="component" value="Unassembled WGS sequence"/>
</dbReference>
<reference evidence="1" key="1">
    <citation type="submission" date="2022-06" db="EMBL/GenBank/DDBJ databases">
        <title>New cyanobacteria of genus Symplocastrum in benthos of Lake Baikal.</title>
        <authorList>
            <person name="Sorokovikova E."/>
            <person name="Tikhonova I."/>
            <person name="Krasnopeev A."/>
            <person name="Evseev P."/>
            <person name="Gladkikh A."/>
            <person name="Belykh O."/>
        </authorList>
    </citation>
    <scope>NUCLEOTIDE SEQUENCE</scope>
    <source>
        <strain evidence="1">BBK-W-15</strain>
    </source>
</reference>